<dbReference type="InterPro" id="IPR032808">
    <property type="entry name" value="DoxX"/>
</dbReference>
<evidence type="ECO:0000256" key="7">
    <source>
        <dbReference type="SAM" id="Phobius"/>
    </source>
</evidence>
<dbReference type="Proteomes" id="UP000011131">
    <property type="component" value="Chromosome"/>
</dbReference>
<keyword evidence="4 7" id="KW-0812">Transmembrane</keyword>
<dbReference type="PANTHER" id="PTHR33452">
    <property type="entry name" value="OXIDOREDUCTASE CATD-RELATED"/>
    <property type="match status" value="1"/>
</dbReference>
<dbReference type="OrthoDB" id="5382961at2"/>
<gene>
    <name evidence="8" type="ordered locus">MYSTI_07780</name>
</gene>
<evidence type="ECO:0000256" key="1">
    <source>
        <dbReference type="ARBA" id="ARBA00004651"/>
    </source>
</evidence>
<keyword evidence="6 7" id="KW-0472">Membrane</keyword>
<dbReference type="InterPro" id="IPR051907">
    <property type="entry name" value="DoxX-like_oxidoreductase"/>
</dbReference>
<evidence type="ECO:0000256" key="6">
    <source>
        <dbReference type="ARBA" id="ARBA00023136"/>
    </source>
</evidence>
<dbReference type="PANTHER" id="PTHR33452:SF1">
    <property type="entry name" value="INNER MEMBRANE PROTEIN YPHA-RELATED"/>
    <property type="match status" value="1"/>
</dbReference>
<evidence type="ECO:0000313" key="9">
    <source>
        <dbReference type="Proteomes" id="UP000011131"/>
    </source>
</evidence>
<dbReference type="PATRIC" id="fig|1278073.3.peg.7917"/>
<organism evidence="8 9">
    <name type="scientific">Myxococcus stipitatus (strain DSM 14675 / JCM 12634 / Mx s8)</name>
    <dbReference type="NCBI Taxonomy" id="1278073"/>
    <lineage>
        <taxon>Bacteria</taxon>
        <taxon>Pseudomonadati</taxon>
        <taxon>Myxococcota</taxon>
        <taxon>Myxococcia</taxon>
        <taxon>Myxococcales</taxon>
        <taxon>Cystobacterineae</taxon>
        <taxon>Myxococcaceae</taxon>
        <taxon>Myxococcus</taxon>
    </lineage>
</organism>
<reference evidence="8 9" key="1">
    <citation type="journal article" date="2013" name="Genome Announc.">
        <title>Complete genome sequence of Myxococcus stipitatus strain DSM 14675, a fruiting myxobacterium.</title>
        <authorList>
            <person name="Huntley S."/>
            <person name="Kneip S."/>
            <person name="Treuner-Lange A."/>
            <person name="Sogaard-Andersen L."/>
        </authorList>
    </citation>
    <scope>NUCLEOTIDE SEQUENCE [LARGE SCALE GENOMIC DNA]</scope>
    <source>
        <strain evidence="9">DSM 14675 / JCM 12634 / Mx s8</strain>
    </source>
</reference>
<evidence type="ECO:0008006" key="10">
    <source>
        <dbReference type="Google" id="ProtNLM"/>
    </source>
</evidence>
<dbReference type="EMBL" id="CP004025">
    <property type="protein sequence ID" value="AGC49052.1"/>
    <property type="molecule type" value="Genomic_DNA"/>
</dbReference>
<dbReference type="RefSeq" id="WP_015353305.1">
    <property type="nucleotide sequence ID" value="NC_020126.1"/>
</dbReference>
<feature type="transmembrane region" description="Helical" evidence="7">
    <location>
        <begin position="80"/>
        <end position="103"/>
    </location>
</feature>
<dbReference type="eggNOG" id="COG2259">
    <property type="taxonomic scope" value="Bacteria"/>
</dbReference>
<dbReference type="KEGG" id="msd:MYSTI_07780"/>
<dbReference type="HOGENOM" id="CLU_058421_3_1_7"/>
<feature type="transmembrane region" description="Helical" evidence="7">
    <location>
        <begin position="109"/>
        <end position="133"/>
    </location>
</feature>
<evidence type="ECO:0000256" key="4">
    <source>
        <dbReference type="ARBA" id="ARBA00022692"/>
    </source>
</evidence>
<protein>
    <recommendedName>
        <fullName evidence="10">DoxD-like family protein</fullName>
    </recommendedName>
</protein>
<comment type="subcellular location">
    <subcellularLocation>
        <location evidence="1">Cell membrane</location>
        <topology evidence="1">Multi-pass membrane protein</topology>
    </subcellularLocation>
</comment>
<evidence type="ECO:0000313" key="8">
    <source>
        <dbReference type="EMBL" id="AGC49052.1"/>
    </source>
</evidence>
<dbReference type="Pfam" id="PF07681">
    <property type="entry name" value="DoxX"/>
    <property type="match status" value="1"/>
</dbReference>
<dbReference type="AlphaFoldDB" id="L7UN95"/>
<feature type="transmembrane region" description="Helical" evidence="7">
    <location>
        <begin position="12"/>
        <end position="33"/>
    </location>
</feature>
<feature type="transmembrane region" description="Helical" evidence="7">
    <location>
        <begin position="53"/>
        <end position="73"/>
    </location>
</feature>
<dbReference type="STRING" id="1278073.MYSTI_07780"/>
<evidence type="ECO:0000256" key="2">
    <source>
        <dbReference type="ARBA" id="ARBA00006679"/>
    </source>
</evidence>
<keyword evidence="9" id="KW-1185">Reference proteome</keyword>
<evidence type="ECO:0000256" key="5">
    <source>
        <dbReference type="ARBA" id="ARBA00022989"/>
    </source>
</evidence>
<proteinExistence type="inferred from homology"/>
<dbReference type="GO" id="GO:0005886">
    <property type="term" value="C:plasma membrane"/>
    <property type="evidence" value="ECO:0007669"/>
    <property type="project" value="UniProtKB-SubCell"/>
</dbReference>
<accession>L7UN95</accession>
<evidence type="ECO:0000256" key="3">
    <source>
        <dbReference type="ARBA" id="ARBA00022475"/>
    </source>
</evidence>
<name>L7UN95_MYXSD</name>
<keyword evidence="3" id="KW-1003">Cell membrane</keyword>
<comment type="similarity">
    <text evidence="2">Belongs to the DoxX family.</text>
</comment>
<sequence length="150" mass="15820">MNRILSSLSSNSPVLAATLLRVALGIVFLAHAGAKYFIFTLDGTARFFVAHGFPGWMATPVFLAEFLGGLALLAGFKVRWVALALFPVMVGALQSHLAMGWMFTNAGGGWEYVAFLLVTLLTQALLGSGAYAVDNVLVRAQGPVAQTSAS</sequence>
<keyword evidence="5 7" id="KW-1133">Transmembrane helix</keyword>